<dbReference type="RefSeq" id="XP_025412140.1">
    <property type="nucleotide sequence ID" value="XM_025556355.1"/>
</dbReference>
<evidence type="ECO:0000313" key="1">
    <source>
        <dbReference type="Proteomes" id="UP000694846"/>
    </source>
</evidence>
<evidence type="ECO:0000313" key="2">
    <source>
        <dbReference type="RefSeq" id="XP_025412140.1"/>
    </source>
</evidence>
<protein>
    <submittedName>
        <fullName evidence="2">Uncharacterized protein LOC112684710</fullName>
    </submittedName>
</protein>
<gene>
    <name evidence="2" type="primary">LOC112684710</name>
</gene>
<name>A0A8B8FP59_9HEMI</name>
<dbReference type="AlphaFoldDB" id="A0A8B8FP59"/>
<proteinExistence type="predicted"/>
<sequence length="132" mass="15146">MIKVMSSKKRKRTKLECLTFGSTFDHDYKRKREINVHGGNRINVKHFGAPDNPFVVASAVFKKSVQSEVQPPPNIEEVKGNFSNLSLKLETIPIQLISSHVSNTISELHFLNYEFLQKLILYYLKKILNIDG</sequence>
<organism evidence="1 2">
    <name type="scientific">Sipha flava</name>
    <name type="common">yellow sugarcane aphid</name>
    <dbReference type="NCBI Taxonomy" id="143950"/>
    <lineage>
        <taxon>Eukaryota</taxon>
        <taxon>Metazoa</taxon>
        <taxon>Ecdysozoa</taxon>
        <taxon>Arthropoda</taxon>
        <taxon>Hexapoda</taxon>
        <taxon>Insecta</taxon>
        <taxon>Pterygota</taxon>
        <taxon>Neoptera</taxon>
        <taxon>Paraneoptera</taxon>
        <taxon>Hemiptera</taxon>
        <taxon>Sternorrhyncha</taxon>
        <taxon>Aphidomorpha</taxon>
        <taxon>Aphidoidea</taxon>
        <taxon>Aphididae</taxon>
        <taxon>Sipha</taxon>
    </lineage>
</organism>
<accession>A0A8B8FP59</accession>
<dbReference type="Proteomes" id="UP000694846">
    <property type="component" value="Unplaced"/>
</dbReference>
<reference evidence="2" key="1">
    <citation type="submission" date="2025-08" db="UniProtKB">
        <authorList>
            <consortium name="RefSeq"/>
        </authorList>
    </citation>
    <scope>IDENTIFICATION</scope>
    <source>
        <tissue evidence="2">Whole body</tissue>
    </source>
</reference>
<keyword evidence="1" id="KW-1185">Reference proteome</keyword>
<dbReference type="OrthoDB" id="6627674at2759"/>
<dbReference type="GeneID" id="112684710"/>